<accession>A0A2U3PYH3</accession>
<organism evidence="1 2">
    <name type="scientific">Bradyrhizobium vignae</name>
    <dbReference type="NCBI Taxonomy" id="1549949"/>
    <lineage>
        <taxon>Bacteria</taxon>
        <taxon>Pseudomonadati</taxon>
        <taxon>Pseudomonadota</taxon>
        <taxon>Alphaproteobacteria</taxon>
        <taxon>Hyphomicrobiales</taxon>
        <taxon>Nitrobacteraceae</taxon>
        <taxon>Bradyrhizobium</taxon>
    </lineage>
</organism>
<evidence type="ECO:0000313" key="2">
    <source>
        <dbReference type="Proteomes" id="UP000246085"/>
    </source>
</evidence>
<protein>
    <submittedName>
        <fullName evidence="1">Uncharacterized protein</fullName>
    </submittedName>
</protein>
<dbReference type="KEGG" id="bvz:BRAD3257_3163"/>
<proteinExistence type="predicted"/>
<dbReference type="AlphaFoldDB" id="A0A2U3PYH3"/>
<dbReference type="EMBL" id="LS398110">
    <property type="protein sequence ID" value="SPP94203.1"/>
    <property type="molecule type" value="Genomic_DNA"/>
</dbReference>
<gene>
    <name evidence="1" type="ORF">BRAD3257_3163</name>
</gene>
<sequence>MLFVQMYKSPAVVEADHAACAEWSPNVRLTTGLQRTPCGRAAWLIRESSAARTGHAVRRTTGQE</sequence>
<reference evidence="1 2" key="1">
    <citation type="submission" date="2018-03" db="EMBL/GenBank/DDBJ databases">
        <authorList>
            <person name="Gully D."/>
        </authorList>
    </citation>
    <scope>NUCLEOTIDE SEQUENCE [LARGE SCALE GENOMIC DNA]</scope>
    <source>
        <strain evidence="1">ORS3257</strain>
    </source>
</reference>
<dbReference type="Proteomes" id="UP000246085">
    <property type="component" value="Chromosome BRAD3257"/>
</dbReference>
<evidence type="ECO:0000313" key="1">
    <source>
        <dbReference type="EMBL" id="SPP94203.1"/>
    </source>
</evidence>
<name>A0A2U3PYH3_9BRAD</name>